<keyword evidence="1" id="KW-0732">Signal</keyword>
<gene>
    <name evidence="3" type="ORF">EZ428_14640</name>
</gene>
<sequence length="511" mass="54366">MKKIILNSLILLSIAFVWSGCKDDNYGNYPGGTVSAFIPMFDLRNLYKGSDVSLTNPIMFGSDSIRGIVVSDHTSGNLPTGLLFVQDKLRLGQLRGIAIPIGTEAAKYVSGDSVHIKLSGGLLKRVDGILQVLNISAGDIKKKGSNKPIAANRVPSSFILADPGRYESTLVSIVKGTYNPPLAPTDVLSGDKILNDGFENITLHTEATATFANLKPPFSGNYTGIVVTKSAADGKLTPQIRLRNATDITTLSSTVDVPEIIISGFIADVIGGDGNNEYIQFRATKNIDFAVTPFSVVTTNNAGASTPATYPVNGWALGGLRTFKFNLTSGTVSKGEFFYVGGASKLINGPSSTSIASSKWIRSFNYTTTDGDGFGTKNGGILANSGNASGMAVFRGTSVVETSQPIDVIWIATGGLLYQASPALGFRVGNTDFYDAIDPITLKPQPFYRQGTNTISLIYTTPADVGFFNQLGGVFDTGLGKWVKARSQRYYTLTKTSALSAIENDESTQIK</sequence>
<protein>
    <recommendedName>
        <fullName evidence="2">DUF5689 domain-containing protein</fullName>
    </recommendedName>
</protein>
<dbReference type="RefSeq" id="WP_131553907.1">
    <property type="nucleotide sequence ID" value="NZ_SJSK01000003.1"/>
</dbReference>
<dbReference type="PROSITE" id="PS51257">
    <property type="entry name" value="PROKAR_LIPOPROTEIN"/>
    <property type="match status" value="1"/>
</dbReference>
<feature type="chain" id="PRO_5020557554" description="DUF5689 domain-containing protein" evidence="1">
    <location>
        <begin position="20"/>
        <end position="511"/>
    </location>
</feature>
<dbReference type="OrthoDB" id="1111074at2"/>
<name>A0A4R0MTU6_9SPHI</name>
<dbReference type="Pfam" id="PF18942">
    <property type="entry name" value="DUF5689"/>
    <property type="match status" value="1"/>
</dbReference>
<feature type="domain" description="DUF5689" evidence="2">
    <location>
        <begin position="40"/>
        <end position="248"/>
    </location>
</feature>
<evidence type="ECO:0000313" key="3">
    <source>
        <dbReference type="EMBL" id="TCC90508.1"/>
    </source>
</evidence>
<evidence type="ECO:0000259" key="2">
    <source>
        <dbReference type="Pfam" id="PF18942"/>
    </source>
</evidence>
<comment type="caution">
    <text evidence="3">The sequence shown here is derived from an EMBL/GenBank/DDBJ whole genome shotgun (WGS) entry which is preliminary data.</text>
</comment>
<proteinExistence type="predicted"/>
<organism evidence="3 4">
    <name type="scientific">Pedobacter frigiditerrae</name>
    <dbReference type="NCBI Taxonomy" id="2530452"/>
    <lineage>
        <taxon>Bacteria</taxon>
        <taxon>Pseudomonadati</taxon>
        <taxon>Bacteroidota</taxon>
        <taxon>Sphingobacteriia</taxon>
        <taxon>Sphingobacteriales</taxon>
        <taxon>Sphingobacteriaceae</taxon>
        <taxon>Pedobacter</taxon>
    </lineage>
</organism>
<reference evidence="3 4" key="1">
    <citation type="submission" date="2019-02" db="EMBL/GenBank/DDBJ databases">
        <title>Pedobacter sp. RP-1-13 sp. nov., isolated from Arctic soil.</title>
        <authorList>
            <person name="Dahal R.H."/>
        </authorList>
    </citation>
    <scope>NUCLEOTIDE SEQUENCE [LARGE SCALE GENOMIC DNA]</scope>
    <source>
        <strain evidence="3 4">RP-1-13</strain>
    </source>
</reference>
<dbReference type="InterPro" id="IPR043744">
    <property type="entry name" value="DUF5689"/>
</dbReference>
<evidence type="ECO:0000256" key="1">
    <source>
        <dbReference type="SAM" id="SignalP"/>
    </source>
</evidence>
<accession>A0A4R0MTU6</accession>
<evidence type="ECO:0000313" key="4">
    <source>
        <dbReference type="Proteomes" id="UP000292884"/>
    </source>
</evidence>
<keyword evidence="4" id="KW-1185">Reference proteome</keyword>
<dbReference type="Proteomes" id="UP000292884">
    <property type="component" value="Unassembled WGS sequence"/>
</dbReference>
<feature type="signal peptide" evidence="1">
    <location>
        <begin position="1"/>
        <end position="19"/>
    </location>
</feature>
<dbReference type="EMBL" id="SJSK01000003">
    <property type="protein sequence ID" value="TCC90508.1"/>
    <property type="molecule type" value="Genomic_DNA"/>
</dbReference>
<dbReference type="AlphaFoldDB" id="A0A4R0MTU6"/>